<evidence type="ECO:0000313" key="3">
    <source>
        <dbReference type="Proteomes" id="UP000887540"/>
    </source>
</evidence>
<dbReference type="PANTHER" id="PTHR22803">
    <property type="entry name" value="MANNOSE, PHOSPHOLIPASE, LECTIN RECEPTOR RELATED"/>
    <property type="match status" value="1"/>
</dbReference>
<feature type="signal peptide" evidence="1">
    <location>
        <begin position="1"/>
        <end position="21"/>
    </location>
</feature>
<dbReference type="SUPFAM" id="SSF56436">
    <property type="entry name" value="C-type lectin-like"/>
    <property type="match status" value="1"/>
</dbReference>
<dbReference type="Gene3D" id="3.10.100.10">
    <property type="entry name" value="Mannose-Binding Protein A, subunit A"/>
    <property type="match status" value="1"/>
</dbReference>
<evidence type="ECO:0000259" key="2">
    <source>
        <dbReference type="PROSITE" id="PS50041"/>
    </source>
</evidence>
<dbReference type="InterPro" id="IPR016187">
    <property type="entry name" value="CTDL_fold"/>
</dbReference>
<organism evidence="3 4">
    <name type="scientific">Acrobeloides nanus</name>
    <dbReference type="NCBI Taxonomy" id="290746"/>
    <lineage>
        <taxon>Eukaryota</taxon>
        <taxon>Metazoa</taxon>
        <taxon>Ecdysozoa</taxon>
        <taxon>Nematoda</taxon>
        <taxon>Chromadorea</taxon>
        <taxon>Rhabditida</taxon>
        <taxon>Tylenchina</taxon>
        <taxon>Cephalobomorpha</taxon>
        <taxon>Cephaloboidea</taxon>
        <taxon>Cephalobidae</taxon>
        <taxon>Acrobeloides</taxon>
    </lineage>
</organism>
<proteinExistence type="predicted"/>
<dbReference type="InterPro" id="IPR016186">
    <property type="entry name" value="C-type_lectin-like/link_sf"/>
</dbReference>
<keyword evidence="1" id="KW-0732">Signal</keyword>
<dbReference type="Proteomes" id="UP000887540">
    <property type="component" value="Unplaced"/>
</dbReference>
<evidence type="ECO:0000256" key="1">
    <source>
        <dbReference type="SAM" id="SignalP"/>
    </source>
</evidence>
<dbReference type="SMART" id="SM00034">
    <property type="entry name" value="CLECT"/>
    <property type="match status" value="1"/>
</dbReference>
<dbReference type="InterPro" id="IPR050111">
    <property type="entry name" value="C-type_lectin/snaclec_domain"/>
</dbReference>
<dbReference type="InterPro" id="IPR001304">
    <property type="entry name" value="C-type_lectin-like"/>
</dbReference>
<feature type="domain" description="C-type lectin" evidence="2">
    <location>
        <begin position="240"/>
        <end position="358"/>
    </location>
</feature>
<reference evidence="4" key="1">
    <citation type="submission" date="2022-11" db="UniProtKB">
        <authorList>
            <consortium name="WormBaseParasite"/>
        </authorList>
    </citation>
    <scope>IDENTIFICATION</scope>
</reference>
<dbReference type="Pfam" id="PF00059">
    <property type="entry name" value="Lectin_C"/>
    <property type="match status" value="1"/>
</dbReference>
<sequence length="374" mass="41267">MNKLVGIFVIIFEFFIQSSICLTCYVCNANIFNRNTCSNPNNLQSVICYPGRGCMVKYDSFGNPIQMGCNDESKYPVDFWGWPECVETGCPLINLPWPFGRSKRHSRKSSESHESNGNSGTSTVCTCSQSLCNSAGLYNNVTQTPKINCLSCNGASACNSNSSKTVQCLRKDGCGVTYDVNKTAITRGCGGGLPLNAPGMTALCLQYNTTRLCSCIGDRCNAYNYENQPRCSAGWTYDNVTHKCYIASPIINGYANARDYCIKNGGSLVSIHNLTENDFITNNIVKPILNADNTTKGFYIGLRWESSSNHTWVWEDGTPTDFFHWLRGQPDGNPSNATYPANITRIIGQPPQVGFWDDINDAPTNTKRAICQMK</sequence>
<evidence type="ECO:0000313" key="4">
    <source>
        <dbReference type="WBParaSite" id="ACRNAN_Path_689.g2573.t1"/>
    </source>
</evidence>
<protein>
    <submittedName>
        <fullName evidence="4">C-type lectin domain-containing protein</fullName>
    </submittedName>
</protein>
<dbReference type="CDD" id="cd00037">
    <property type="entry name" value="CLECT"/>
    <property type="match status" value="1"/>
</dbReference>
<keyword evidence="3" id="KW-1185">Reference proteome</keyword>
<dbReference type="PROSITE" id="PS50041">
    <property type="entry name" value="C_TYPE_LECTIN_2"/>
    <property type="match status" value="1"/>
</dbReference>
<name>A0A914C9V8_9BILA</name>
<accession>A0A914C9V8</accession>
<dbReference type="WBParaSite" id="ACRNAN_Path_689.g2573.t1">
    <property type="protein sequence ID" value="ACRNAN_Path_689.g2573.t1"/>
    <property type="gene ID" value="ACRNAN_Path_689.g2573"/>
</dbReference>
<feature type="chain" id="PRO_5038032173" evidence="1">
    <location>
        <begin position="22"/>
        <end position="374"/>
    </location>
</feature>
<dbReference type="AlphaFoldDB" id="A0A914C9V8"/>